<dbReference type="AlphaFoldDB" id="A0A7H8Q7R5"/>
<dbReference type="RefSeq" id="WP_176294145.1">
    <property type="nucleotide sequence ID" value="NZ_CP051177.1"/>
</dbReference>
<proteinExistence type="predicted"/>
<name>A0A7H8Q7R5_9BACL</name>
<gene>
    <name evidence="2" type="ORF">HF394_05035</name>
</gene>
<sequence>MFATVQDLVANYTEAVYEGDAEKFLSAYAPDVHIFDCFEQWEYTGIEAWRAFVTEWFSGMEQEGAKLRAEVESQGAKEYGDSAHVHCIISFAALDQSGKQLRKTKNRFTFVLEKVDGSWRIVHEHSSVPVHMEDGRAIFG</sequence>
<feature type="domain" description="SnoaL-like" evidence="1">
    <location>
        <begin position="5"/>
        <end position="130"/>
    </location>
</feature>
<dbReference type="InterPro" id="IPR032710">
    <property type="entry name" value="NTF2-like_dom_sf"/>
</dbReference>
<dbReference type="NCBIfam" id="TIGR02246">
    <property type="entry name" value="SgcJ/EcaC family oxidoreductase"/>
    <property type="match status" value="1"/>
</dbReference>
<protein>
    <submittedName>
        <fullName evidence="2">Nuclear transport factor 2 family protein</fullName>
    </submittedName>
</protein>
<keyword evidence="3" id="KW-1185">Reference proteome</keyword>
<dbReference type="Pfam" id="PF13474">
    <property type="entry name" value="SnoaL_3"/>
    <property type="match status" value="1"/>
</dbReference>
<dbReference type="EMBL" id="CP051177">
    <property type="protein sequence ID" value="QKX50006.1"/>
    <property type="molecule type" value="Genomic_DNA"/>
</dbReference>
<dbReference type="SUPFAM" id="SSF54427">
    <property type="entry name" value="NTF2-like"/>
    <property type="match status" value="1"/>
</dbReference>
<evidence type="ECO:0000313" key="3">
    <source>
        <dbReference type="Proteomes" id="UP000509222"/>
    </source>
</evidence>
<accession>A0A7H8Q7R5</accession>
<evidence type="ECO:0000259" key="1">
    <source>
        <dbReference type="Pfam" id="PF13474"/>
    </source>
</evidence>
<organism evidence="2 3">
    <name type="scientific">Planococcus glaciei</name>
    <dbReference type="NCBI Taxonomy" id="459472"/>
    <lineage>
        <taxon>Bacteria</taxon>
        <taxon>Bacillati</taxon>
        <taxon>Bacillota</taxon>
        <taxon>Bacilli</taxon>
        <taxon>Bacillales</taxon>
        <taxon>Caryophanaceae</taxon>
        <taxon>Planococcus</taxon>
    </lineage>
</organism>
<dbReference type="Proteomes" id="UP000509222">
    <property type="component" value="Chromosome"/>
</dbReference>
<dbReference type="Gene3D" id="3.10.450.50">
    <property type="match status" value="1"/>
</dbReference>
<dbReference type="InterPro" id="IPR011944">
    <property type="entry name" value="Steroid_delta5-4_isomerase"/>
</dbReference>
<reference evidence="3" key="1">
    <citation type="submission" date="2020-06" db="EMBL/GenBank/DDBJ databases">
        <title>Isolation of Planomicrobium glaciei.</title>
        <authorList>
            <person name="Malisova L."/>
            <person name="Safrankova R."/>
            <person name="Jakubu V."/>
            <person name="Spanelova P."/>
        </authorList>
    </citation>
    <scope>NUCLEOTIDE SEQUENCE [LARGE SCALE GENOMIC DNA]</scope>
    <source>
        <strain evidence="3">NRL-ATB46093</strain>
    </source>
</reference>
<dbReference type="InterPro" id="IPR037401">
    <property type="entry name" value="SnoaL-like"/>
</dbReference>
<evidence type="ECO:0000313" key="2">
    <source>
        <dbReference type="EMBL" id="QKX50006.1"/>
    </source>
</evidence>